<evidence type="ECO:0000313" key="2">
    <source>
        <dbReference type="EMBL" id="TYL35850.1"/>
    </source>
</evidence>
<proteinExistence type="predicted"/>
<comment type="caution">
    <text evidence="2">The sequence shown here is derived from an EMBL/GenBank/DDBJ whole genome shotgun (WGS) entry which is preliminary data.</text>
</comment>
<evidence type="ECO:0000256" key="1">
    <source>
        <dbReference type="SAM" id="MobiDB-lite"/>
    </source>
</evidence>
<sequence length="250" mass="29121">MSIKLPTDSDDSDENPRAERSWVNYGDYKERELAETRIRQPDTFASRDVHTDTMLKSAGTTFDTTDVPPEFRKKWDRLQSLNEDHTEQTGIDARQQQIDARYSWHAVEAMCDNLELNILQRSAVHKLHDRLDRQKFGKPLEVVIFCAAAYVVNDDPRSERKWHPNTGFASRDKQFNAVCERVSESYGQYPRKTIEKTFFQLAYKYRSVWKIDLAKLMDGDIPDNPSMRDKSEFISGLGEREEGGRQHPRS</sequence>
<gene>
    <name evidence="2" type="ORF">CV102_25615</name>
</gene>
<dbReference type="AlphaFoldDB" id="A0A8J8Q2D1"/>
<feature type="region of interest" description="Disordered" evidence="1">
    <location>
        <begin position="220"/>
        <end position="250"/>
    </location>
</feature>
<protein>
    <submittedName>
        <fullName evidence="2">Uncharacterized protein</fullName>
    </submittedName>
</protein>
<feature type="region of interest" description="Disordered" evidence="1">
    <location>
        <begin position="1"/>
        <end position="21"/>
    </location>
</feature>
<accession>A0A8J8Q2D1</accession>
<dbReference type="EMBL" id="PHNJ01000031">
    <property type="protein sequence ID" value="TYL35850.1"/>
    <property type="molecule type" value="Genomic_DNA"/>
</dbReference>
<keyword evidence="3" id="KW-1185">Reference proteome</keyword>
<organism evidence="2 3">
    <name type="scientific">Natronococcus pandeyae</name>
    <dbReference type="NCBI Taxonomy" id="2055836"/>
    <lineage>
        <taxon>Archaea</taxon>
        <taxon>Methanobacteriati</taxon>
        <taxon>Methanobacteriota</taxon>
        <taxon>Stenosarchaea group</taxon>
        <taxon>Halobacteria</taxon>
        <taxon>Halobacteriales</taxon>
        <taxon>Natrialbaceae</taxon>
        <taxon>Natronococcus</taxon>
    </lineage>
</organism>
<dbReference type="Proteomes" id="UP000766904">
    <property type="component" value="Unassembled WGS sequence"/>
</dbReference>
<reference evidence="2" key="1">
    <citation type="submission" date="2017-11" db="EMBL/GenBank/DDBJ databases">
        <authorList>
            <person name="Kajale S.C."/>
            <person name="Sharma A."/>
        </authorList>
    </citation>
    <scope>NUCLEOTIDE SEQUENCE</scope>
    <source>
        <strain evidence="2">LS1_42</strain>
    </source>
</reference>
<name>A0A8J8Q2D1_9EURY</name>
<feature type="compositionally biased region" description="Basic and acidic residues" evidence="1">
    <location>
        <begin position="226"/>
        <end position="250"/>
    </location>
</feature>
<evidence type="ECO:0000313" key="3">
    <source>
        <dbReference type="Proteomes" id="UP000766904"/>
    </source>
</evidence>